<evidence type="ECO:0000313" key="4">
    <source>
        <dbReference type="Proteomes" id="UP000230683"/>
    </source>
</evidence>
<evidence type="ECO:0000313" key="3">
    <source>
        <dbReference type="EMBL" id="PJA40756.1"/>
    </source>
</evidence>
<accession>A0A2M7X3K5</accession>
<dbReference type="Gene3D" id="3.30.980.40">
    <property type="match status" value="1"/>
</dbReference>
<feature type="transmembrane region" description="Helical" evidence="1">
    <location>
        <begin position="129"/>
        <end position="154"/>
    </location>
</feature>
<feature type="transmembrane region" description="Helical" evidence="1">
    <location>
        <begin position="21"/>
        <end position="42"/>
    </location>
</feature>
<protein>
    <recommendedName>
        <fullName evidence="2">FtsK alpha domain-containing protein</fullName>
    </recommendedName>
</protein>
<evidence type="ECO:0000259" key="2">
    <source>
        <dbReference type="Pfam" id="PF17854"/>
    </source>
</evidence>
<sequence>MARRGRKPKRRVVWESHKSTLISAVALLLMVIAVIFAISIFAGLASSSGSVNSRLRNILVDGFGLSSFVLPIILFYSGLLVIGTIRWKYLNYRILSGLIILFIGLMGMFGESGAGIVGEFVRSKTASLISVPGAVFLYFAFSVFSIVLITGVGINDFVEKLQNIIELIGEKVFKISSSDDSVEVGEATDSSIKDDEVISLPDSSYESPVLEGKGIVYEDNNLSDIEKSDKSFELVSPPTGPVDDAVLSVGVSDGEGEEDDDDIKDQAVEEKTSLSRLPFSNKVWEYPPHTILSDIPNKPADAGNISERAQAIEDTLRAFGVKANIADYHVGPAVTRYALNLAIGTKTSKIQSLSTDLALRIKSPSGSVRIEAPIPGTNLVGVEVPNYTPSSVSLKSVLESDELKKSKSKM</sequence>
<dbReference type="PANTHER" id="PTHR22683">
    <property type="entry name" value="SPORULATION PROTEIN RELATED"/>
    <property type="match status" value="1"/>
</dbReference>
<dbReference type="Pfam" id="PF17854">
    <property type="entry name" value="FtsK_alpha"/>
    <property type="match status" value="1"/>
</dbReference>
<feature type="transmembrane region" description="Helical" evidence="1">
    <location>
        <begin position="90"/>
        <end position="109"/>
    </location>
</feature>
<dbReference type="InterPro" id="IPR050206">
    <property type="entry name" value="FtsK/SpoIIIE/SftA"/>
</dbReference>
<evidence type="ECO:0000256" key="1">
    <source>
        <dbReference type="SAM" id="Phobius"/>
    </source>
</evidence>
<feature type="transmembrane region" description="Helical" evidence="1">
    <location>
        <begin position="62"/>
        <end position="83"/>
    </location>
</feature>
<dbReference type="InterPro" id="IPR041027">
    <property type="entry name" value="FtsK_alpha"/>
</dbReference>
<comment type="caution">
    <text evidence="3">The sequence shown here is derived from an EMBL/GenBank/DDBJ whole genome shotgun (WGS) entry which is preliminary data.</text>
</comment>
<keyword evidence="1" id="KW-1133">Transmembrane helix</keyword>
<organism evidence="3 4">
    <name type="scientific">candidate division WWE3 bacterium CG_4_9_14_3_um_filter_34_6</name>
    <dbReference type="NCBI Taxonomy" id="1975079"/>
    <lineage>
        <taxon>Bacteria</taxon>
        <taxon>Katanobacteria</taxon>
    </lineage>
</organism>
<dbReference type="Proteomes" id="UP000230683">
    <property type="component" value="Unassembled WGS sequence"/>
</dbReference>
<dbReference type="AlphaFoldDB" id="A0A2M7X3K5"/>
<feature type="domain" description="FtsK alpha" evidence="2">
    <location>
        <begin position="287"/>
        <end position="386"/>
    </location>
</feature>
<reference evidence="4" key="1">
    <citation type="submission" date="2017-09" db="EMBL/GenBank/DDBJ databases">
        <title>Depth-based differentiation of microbial function through sediment-hosted aquifers and enrichment of novel symbionts in the deep terrestrial subsurface.</title>
        <authorList>
            <person name="Probst A.J."/>
            <person name="Ladd B."/>
            <person name="Jarett J.K."/>
            <person name="Geller-Mcgrath D.E."/>
            <person name="Sieber C.M.K."/>
            <person name="Emerson J.B."/>
            <person name="Anantharaman K."/>
            <person name="Thomas B.C."/>
            <person name="Malmstrom R."/>
            <person name="Stieglmeier M."/>
            <person name="Klingl A."/>
            <person name="Woyke T."/>
            <person name="Ryan C.M."/>
            <person name="Banfield J.F."/>
        </authorList>
    </citation>
    <scope>NUCLEOTIDE SEQUENCE [LARGE SCALE GENOMIC DNA]</scope>
</reference>
<name>A0A2M7X3K5_UNCKA</name>
<dbReference type="PANTHER" id="PTHR22683:SF41">
    <property type="entry name" value="DNA TRANSLOCASE FTSK"/>
    <property type="match status" value="1"/>
</dbReference>
<proteinExistence type="predicted"/>
<keyword evidence="1" id="KW-0812">Transmembrane</keyword>
<gene>
    <name evidence="3" type="ORF">CO178_01600</name>
</gene>
<feature type="non-terminal residue" evidence="3">
    <location>
        <position position="410"/>
    </location>
</feature>
<keyword evidence="1" id="KW-0472">Membrane</keyword>
<dbReference type="EMBL" id="PFWY01000075">
    <property type="protein sequence ID" value="PJA40756.1"/>
    <property type="molecule type" value="Genomic_DNA"/>
</dbReference>